<protein>
    <submittedName>
        <fullName evidence="2">Uncharacterized protein</fullName>
    </submittedName>
</protein>
<dbReference type="RefSeq" id="WP_386407721.1">
    <property type="nucleotide sequence ID" value="NZ_JBHSPT010000160.1"/>
</dbReference>
<proteinExistence type="predicted"/>
<comment type="caution">
    <text evidence="2">The sequence shown here is derived from an EMBL/GenBank/DDBJ whole genome shotgun (WGS) entry which is preliminary data.</text>
</comment>
<feature type="transmembrane region" description="Helical" evidence="1">
    <location>
        <begin position="32"/>
        <end position="48"/>
    </location>
</feature>
<name>A0ABW1MAS1_9ACTN</name>
<sequence>MGNKPVVTASPAPTASASPVHSASACGRFGMSHAFVITAFVVTAAFLAPDAKDVQEVLWLLAGSGGIGAAVVALVVTAGRGGGRFSRLVRAYFGAGI</sequence>
<dbReference type="PROSITE" id="PS51257">
    <property type="entry name" value="PROKAR_LIPOPROTEIN"/>
    <property type="match status" value="1"/>
</dbReference>
<evidence type="ECO:0000313" key="3">
    <source>
        <dbReference type="Proteomes" id="UP001596242"/>
    </source>
</evidence>
<dbReference type="EMBL" id="JBHSPT010000160">
    <property type="protein sequence ID" value="MFC6060889.1"/>
    <property type="molecule type" value="Genomic_DNA"/>
</dbReference>
<keyword evidence="3" id="KW-1185">Reference proteome</keyword>
<evidence type="ECO:0000256" key="1">
    <source>
        <dbReference type="SAM" id="Phobius"/>
    </source>
</evidence>
<organism evidence="2 3">
    <name type="scientific">Streptomyces pratens</name>
    <dbReference type="NCBI Taxonomy" id="887456"/>
    <lineage>
        <taxon>Bacteria</taxon>
        <taxon>Bacillati</taxon>
        <taxon>Actinomycetota</taxon>
        <taxon>Actinomycetes</taxon>
        <taxon>Kitasatosporales</taxon>
        <taxon>Streptomycetaceae</taxon>
        <taxon>Streptomyces</taxon>
    </lineage>
</organism>
<gene>
    <name evidence="2" type="ORF">ACFP50_37555</name>
</gene>
<keyword evidence="1" id="KW-0812">Transmembrane</keyword>
<evidence type="ECO:0000313" key="2">
    <source>
        <dbReference type="EMBL" id="MFC6060889.1"/>
    </source>
</evidence>
<accession>A0ABW1MAS1</accession>
<reference evidence="3" key="1">
    <citation type="journal article" date="2019" name="Int. J. Syst. Evol. Microbiol.">
        <title>The Global Catalogue of Microorganisms (GCM) 10K type strain sequencing project: providing services to taxonomists for standard genome sequencing and annotation.</title>
        <authorList>
            <consortium name="The Broad Institute Genomics Platform"/>
            <consortium name="The Broad Institute Genome Sequencing Center for Infectious Disease"/>
            <person name="Wu L."/>
            <person name="Ma J."/>
        </authorList>
    </citation>
    <scope>NUCLEOTIDE SEQUENCE [LARGE SCALE GENOMIC DNA]</scope>
    <source>
        <strain evidence="3">JCM 12763</strain>
    </source>
</reference>
<keyword evidence="1" id="KW-1133">Transmembrane helix</keyword>
<dbReference type="Proteomes" id="UP001596242">
    <property type="component" value="Unassembled WGS sequence"/>
</dbReference>
<feature type="transmembrane region" description="Helical" evidence="1">
    <location>
        <begin position="57"/>
        <end position="78"/>
    </location>
</feature>
<keyword evidence="1" id="KW-0472">Membrane</keyword>